<sequence>MTYKIKYYIFYSYLEYGKCANCNEYNTYKAWCHSCDPDIATRWTSRSRDIDDCVKKLQIRIVAYDEAIEWIPYDRLSNVKKIGEGGFSTVYSATWLDGIRKIDGNDFNYLRVREPSSLVALKTLSSSLNEFDNHITCGLYGSKLKTYGLTQNNLFQIHRAGYTHADFHSGNILQDESISKNMQSYIADLGLSKKGNDNDSVIYGVMPYVSPEVFSCSPHPKFTKAADIYGFGVIMSEMSTGQRPFDGYEFDTDLAIKIWKGLRPEFAPGTPDCYIEFAKQCMDSDPGKRPDAYNVHNKLKNGMKS</sequence>
<accession>A0A397UN11</accession>
<reference evidence="2 3" key="1">
    <citation type="submission" date="2018-06" db="EMBL/GenBank/DDBJ databases">
        <title>Comparative genomics reveals the genomic features of Rhizophagus irregularis, R. cerebriforme, R. diaphanum and Gigaspora rosea, and their symbiotic lifestyle signature.</title>
        <authorList>
            <person name="Morin E."/>
            <person name="San Clemente H."/>
            <person name="Chen E.C.H."/>
            <person name="De La Providencia I."/>
            <person name="Hainaut M."/>
            <person name="Kuo A."/>
            <person name="Kohler A."/>
            <person name="Murat C."/>
            <person name="Tang N."/>
            <person name="Roy S."/>
            <person name="Loubradou J."/>
            <person name="Henrissat B."/>
            <person name="Grigoriev I.V."/>
            <person name="Corradi N."/>
            <person name="Roux C."/>
            <person name="Martin F.M."/>
        </authorList>
    </citation>
    <scope>NUCLEOTIDE SEQUENCE [LARGE SCALE GENOMIC DNA]</scope>
    <source>
        <strain evidence="2 3">DAOM 194757</strain>
    </source>
</reference>
<comment type="caution">
    <text evidence="2">The sequence shown here is derived from an EMBL/GenBank/DDBJ whole genome shotgun (WGS) entry which is preliminary data.</text>
</comment>
<dbReference type="PANTHER" id="PTHR44329">
    <property type="entry name" value="SERINE/THREONINE-PROTEIN KINASE TNNI3K-RELATED"/>
    <property type="match status" value="1"/>
</dbReference>
<dbReference type="AlphaFoldDB" id="A0A397UN11"/>
<dbReference type="Gene3D" id="1.10.510.10">
    <property type="entry name" value="Transferase(Phosphotransferase) domain 1"/>
    <property type="match status" value="1"/>
</dbReference>
<dbReference type="PROSITE" id="PS50011">
    <property type="entry name" value="PROTEIN_KINASE_DOM"/>
    <property type="match status" value="1"/>
</dbReference>
<protein>
    <submittedName>
        <fullName evidence="2">Kinase-like domain-containing protein</fullName>
    </submittedName>
</protein>
<keyword evidence="2" id="KW-0418">Kinase</keyword>
<evidence type="ECO:0000313" key="3">
    <source>
        <dbReference type="Proteomes" id="UP000266673"/>
    </source>
</evidence>
<keyword evidence="3" id="KW-1185">Reference proteome</keyword>
<keyword evidence="2" id="KW-0808">Transferase</keyword>
<dbReference type="STRING" id="44941.A0A397UN11"/>
<dbReference type="GO" id="GO:0004674">
    <property type="term" value="F:protein serine/threonine kinase activity"/>
    <property type="evidence" value="ECO:0007669"/>
    <property type="project" value="TreeGrafter"/>
</dbReference>
<proteinExistence type="predicted"/>
<dbReference type="InterPro" id="IPR000719">
    <property type="entry name" value="Prot_kinase_dom"/>
</dbReference>
<evidence type="ECO:0000313" key="2">
    <source>
        <dbReference type="EMBL" id="RIB10891.1"/>
    </source>
</evidence>
<dbReference type="InterPro" id="IPR011009">
    <property type="entry name" value="Kinase-like_dom_sf"/>
</dbReference>
<feature type="domain" description="Protein kinase" evidence="1">
    <location>
        <begin position="1"/>
        <end position="299"/>
    </location>
</feature>
<dbReference type="Proteomes" id="UP000266673">
    <property type="component" value="Unassembled WGS sequence"/>
</dbReference>
<dbReference type="InterPro" id="IPR051681">
    <property type="entry name" value="Ser/Thr_Kinases-Pseudokinases"/>
</dbReference>
<dbReference type="SUPFAM" id="SSF56112">
    <property type="entry name" value="Protein kinase-like (PK-like)"/>
    <property type="match status" value="1"/>
</dbReference>
<dbReference type="GO" id="GO:0005524">
    <property type="term" value="F:ATP binding"/>
    <property type="evidence" value="ECO:0007669"/>
    <property type="project" value="InterPro"/>
</dbReference>
<dbReference type="Pfam" id="PF00069">
    <property type="entry name" value="Pkinase"/>
    <property type="match status" value="1"/>
</dbReference>
<organism evidence="2 3">
    <name type="scientific">Gigaspora rosea</name>
    <dbReference type="NCBI Taxonomy" id="44941"/>
    <lineage>
        <taxon>Eukaryota</taxon>
        <taxon>Fungi</taxon>
        <taxon>Fungi incertae sedis</taxon>
        <taxon>Mucoromycota</taxon>
        <taxon>Glomeromycotina</taxon>
        <taxon>Glomeromycetes</taxon>
        <taxon>Diversisporales</taxon>
        <taxon>Gigasporaceae</taxon>
        <taxon>Gigaspora</taxon>
    </lineage>
</organism>
<gene>
    <name evidence="2" type="ORF">C2G38_2043119</name>
</gene>
<evidence type="ECO:0000259" key="1">
    <source>
        <dbReference type="PROSITE" id="PS50011"/>
    </source>
</evidence>
<dbReference type="EMBL" id="QKWP01001199">
    <property type="protein sequence ID" value="RIB10891.1"/>
    <property type="molecule type" value="Genomic_DNA"/>
</dbReference>
<name>A0A397UN11_9GLOM</name>